<dbReference type="Pfam" id="PF06676">
    <property type="entry name" value="DUF1178"/>
    <property type="match status" value="1"/>
</dbReference>
<gene>
    <name evidence="1" type="ORF">BV394_06155</name>
</gene>
<dbReference type="InterPro" id="IPR009562">
    <property type="entry name" value="DUF1178"/>
</dbReference>
<dbReference type="Proteomes" id="UP000187266">
    <property type="component" value="Chromosome"/>
</dbReference>
<name>A0A1U7DLZ8_9RHOB</name>
<accession>A0A1U7DLZ8</accession>
<protein>
    <submittedName>
        <fullName evidence="1">Uncharacterized protein</fullName>
    </submittedName>
</protein>
<dbReference type="STRING" id="1267768.BV394_06155"/>
<keyword evidence="2" id="KW-1185">Reference proteome</keyword>
<dbReference type="PIRSF" id="PIRSF032131">
    <property type="entry name" value="UCP032131"/>
    <property type="match status" value="1"/>
</dbReference>
<reference evidence="1 2" key="1">
    <citation type="submission" date="2017-01" db="EMBL/GenBank/DDBJ databases">
        <title>Genomic analysis of Xuhuaishuia manganoxidans DY6-4.</title>
        <authorList>
            <person name="Wang X."/>
        </authorList>
    </citation>
    <scope>NUCLEOTIDE SEQUENCE [LARGE SCALE GENOMIC DNA]</scope>
    <source>
        <strain evidence="1 2">DY6-4</strain>
    </source>
</reference>
<organism evidence="1 2">
    <name type="scientific">Brevirhabdus pacifica</name>
    <dbReference type="NCBI Taxonomy" id="1267768"/>
    <lineage>
        <taxon>Bacteria</taxon>
        <taxon>Pseudomonadati</taxon>
        <taxon>Pseudomonadota</taxon>
        <taxon>Alphaproteobacteria</taxon>
        <taxon>Rhodobacterales</taxon>
        <taxon>Paracoccaceae</taxon>
        <taxon>Brevirhabdus</taxon>
    </lineage>
</organism>
<dbReference type="EMBL" id="CP019124">
    <property type="protein sequence ID" value="APX91002.1"/>
    <property type="molecule type" value="Genomic_DNA"/>
</dbReference>
<dbReference type="AlphaFoldDB" id="A0A1U7DLZ8"/>
<evidence type="ECO:0000313" key="2">
    <source>
        <dbReference type="Proteomes" id="UP000187266"/>
    </source>
</evidence>
<proteinExistence type="predicted"/>
<accession>A0A2M9DE11</accession>
<dbReference type="OrthoDB" id="9799894at2"/>
<evidence type="ECO:0000313" key="1">
    <source>
        <dbReference type="EMBL" id="APX91002.1"/>
    </source>
</evidence>
<sequence length="167" mass="17849">MIRYALKCGNTHDFDSWFASAEGFDMQQAAGLVACPVCNSTDVEKSVMAPNVAPGLASRTGAERTAAAPEASSPPDRPEPARKGGSAGPLSEPASGAERAMAELRRKIEATTEDVGDSFARVARQMHEGEVDPRAIRGRTSFEEARKLHEDGVPVLPLPFGTRRRSN</sequence>